<dbReference type="InterPro" id="IPR010963">
    <property type="entry name" value="PHA_synth_I"/>
</dbReference>
<dbReference type="InterPro" id="IPR029058">
    <property type="entry name" value="AB_hydrolase_fold"/>
</dbReference>
<reference evidence="8" key="1">
    <citation type="journal article" date="2014" name="Int. J. Syst. Evol. Microbiol.">
        <title>Complete genome sequence of Corynebacterium casei LMG S-19264T (=DSM 44701T), isolated from a smear-ripened cheese.</title>
        <authorList>
            <consortium name="US DOE Joint Genome Institute (JGI-PGF)"/>
            <person name="Walter F."/>
            <person name="Albersmeier A."/>
            <person name="Kalinowski J."/>
            <person name="Ruckert C."/>
        </authorList>
    </citation>
    <scope>NUCLEOTIDE SEQUENCE</scope>
    <source>
        <strain evidence="8">CGMCC 1.15320</strain>
    </source>
</reference>
<dbReference type="Gene3D" id="3.40.50.1820">
    <property type="entry name" value="alpha/beta hydrolase"/>
    <property type="match status" value="1"/>
</dbReference>
<dbReference type="NCBIfam" id="TIGR01838">
    <property type="entry name" value="PHA_synth_I"/>
    <property type="match status" value="1"/>
</dbReference>
<dbReference type="Pfam" id="PF00561">
    <property type="entry name" value="Abhydrolase_1"/>
    <property type="match status" value="1"/>
</dbReference>
<name>A0A916VXY0_9HYPH</name>
<dbReference type="InterPro" id="IPR051321">
    <property type="entry name" value="PHA/PHB_synthase"/>
</dbReference>
<reference evidence="8" key="2">
    <citation type="submission" date="2020-09" db="EMBL/GenBank/DDBJ databases">
        <authorList>
            <person name="Sun Q."/>
            <person name="Zhou Y."/>
        </authorList>
    </citation>
    <scope>NUCLEOTIDE SEQUENCE</scope>
    <source>
        <strain evidence="8">CGMCC 1.15320</strain>
    </source>
</reference>
<evidence type="ECO:0000313" key="8">
    <source>
        <dbReference type="EMBL" id="GGA51987.1"/>
    </source>
</evidence>
<dbReference type="InterPro" id="IPR010941">
    <property type="entry name" value="PhaC_N"/>
</dbReference>
<dbReference type="EMBL" id="BMIF01000001">
    <property type="protein sequence ID" value="GGA51987.1"/>
    <property type="molecule type" value="Genomic_DNA"/>
</dbReference>
<sequence length="612" mass="68883">MEGARGSESGKDPQHTSLDPFQVKDPNKLAINFAYMLEEVGKVAGTWARAREDAEPDAPVSGPISDLLNTFLQVSEYWRADQTRAIEAQTRLVSTFLDIWTNSIKQLGGEDEENPVRFEPARGDKRFNDPDWERHPFFRFLKQVYLATAQWAEEMVEQPDNVDEELRQKARFYVRLVMDAVSPSNFLLTNPVVVRETLASNGENLVRGMRMLAEDLAAGRGQLRLRQTDATRFTVGKNIAATRGKVVARNDLAEIIQYEPLTPTVYKRPLLIVPPWINKFYVLDLSPERSFVRWALEHGHTVFVVSWVNPNESHAEHGWEDYASKGIDFALKTVEECTGERKANVVGYCIGGTLLTASLAAMAQEGDDRVASATFMASQVDFKYSGDLKHFATEQQIAALESAMQARGYLDGLTMANVFNMLRSRDLIWPYVVNNYMRGKEPMPFDLLYWNSDSTRMTPANHVYYLRTFYLNNDLAEGRATLRGKRLSLADIKLPVYLISAAEDHISPARSVFEGARLFGGPVEFVMGGSGHIAGIINPPHANKYEFRTGGVTGGETFEQWRATANVTPGSWWPHWQSWLAAQDEERVAARTLDPHKTYLGDAPGTYVLARD</sequence>
<gene>
    <name evidence="8" type="ORF">GCM10011385_01630</name>
</gene>
<dbReference type="SUPFAM" id="SSF53474">
    <property type="entry name" value="alpha/beta-Hydrolases"/>
    <property type="match status" value="1"/>
</dbReference>
<dbReference type="GO" id="GO:0005737">
    <property type="term" value="C:cytoplasm"/>
    <property type="evidence" value="ECO:0007669"/>
    <property type="project" value="UniProtKB-SubCell"/>
</dbReference>
<evidence type="ECO:0000256" key="4">
    <source>
        <dbReference type="ARBA" id="ARBA00023315"/>
    </source>
</evidence>
<dbReference type="Proteomes" id="UP000636264">
    <property type="component" value="Unassembled WGS sequence"/>
</dbReference>
<dbReference type="PANTHER" id="PTHR36837">
    <property type="entry name" value="POLY(3-HYDROXYALKANOATE) POLYMERASE SUBUNIT PHAC"/>
    <property type="match status" value="1"/>
</dbReference>
<keyword evidence="2" id="KW-0963">Cytoplasm</keyword>
<dbReference type="RefSeq" id="WP_188719027.1">
    <property type="nucleotide sequence ID" value="NZ_BMIF01000001.1"/>
</dbReference>
<dbReference type="AlphaFoldDB" id="A0A916VXY0"/>
<evidence type="ECO:0000259" key="6">
    <source>
        <dbReference type="Pfam" id="PF00561"/>
    </source>
</evidence>
<comment type="subcellular location">
    <subcellularLocation>
        <location evidence="1">Cytoplasm</location>
    </subcellularLocation>
</comment>
<evidence type="ECO:0000256" key="1">
    <source>
        <dbReference type="ARBA" id="ARBA00004496"/>
    </source>
</evidence>
<comment type="caution">
    <text evidence="8">The sequence shown here is derived from an EMBL/GenBank/DDBJ whole genome shotgun (WGS) entry which is preliminary data.</text>
</comment>
<feature type="region of interest" description="Disordered" evidence="5">
    <location>
        <begin position="1"/>
        <end position="22"/>
    </location>
</feature>
<keyword evidence="4" id="KW-0012">Acyltransferase</keyword>
<evidence type="ECO:0000313" key="9">
    <source>
        <dbReference type="Proteomes" id="UP000636264"/>
    </source>
</evidence>
<feature type="domain" description="Poly-beta-hydroxybutyrate polymerase N-terminal" evidence="7">
    <location>
        <begin position="124"/>
        <end position="295"/>
    </location>
</feature>
<evidence type="ECO:0000256" key="2">
    <source>
        <dbReference type="ARBA" id="ARBA00022490"/>
    </source>
</evidence>
<evidence type="ECO:0000256" key="5">
    <source>
        <dbReference type="SAM" id="MobiDB-lite"/>
    </source>
</evidence>
<dbReference type="InterPro" id="IPR000073">
    <property type="entry name" value="AB_hydrolase_1"/>
</dbReference>
<accession>A0A916VXY0</accession>
<dbReference type="PANTHER" id="PTHR36837:SF5">
    <property type="entry name" value="POLY-3-HYDROXYBUTYRATE SYNTHASE"/>
    <property type="match status" value="1"/>
</dbReference>
<organism evidence="8 9">
    <name type="scientific">Nitratireductor aestuarii</name>
    <dbReference type="NCBI Taxonomy" id="1735103"/>
    <lineage>
        <taxon>Bacteria</taxon>
        <taxon>Pseudomonadati</taxon>
        <taxon>Pseudomonadota</taxon>
        <taxon>Alphaproteobacteria</taxon>
        <taxon>Hyphomicrobiales</taxon>
        <taxon>Phyllobacteriaceae</taxon>
        <taxon>Nitratireductor</taxon>
    </lineage>
</organism>
<keyword evidence="3" id="KW-0808">Transferase</keyword>
<dbReference type="GO" id="GO:0042619">
    <property type="term" value="P:poly-hydroxybutyrate biosynthetic process"/>
    <property type="evidence" value="ECO:0007669"/>
    <property type="project" value="InterPro"/>
</dbReference>
<protein>
    <submittedName>
        <fullName evidence="8">Class I poly(R)-hydroxyalkanoic acid synthase</fullName>
    </submittedName>
</protein>
<evidence type="ECO:0000256" key="3">
    <source>
        <dbReference type="ARBA" id="ARBA00022679"/>
    </source>
</evidence>
<dbReference type="GO" id="GO:0016746">
    <property type="term" value="F:acyltransferase activity"/>
    <property type="evidence" value="ECO:0007669"/>
    <property type="project" value="UniProtKB-KW"/>
</dbReference>
<evidence type="ECO:0000259" key="7">
    <source>
        <dbReference type="Pfam" id="PF07167"/>
    </source>
</evidence>
<dbReference type="Pfam" id="PF07167">
    <property type="entry name" value="PhaC_N"/>
    <property type="match status" value="1"/>
</dbReference>
<feature type="domain" description="AB hydrolase-1" evidence="6">
    <location>
        <begin position="296"/>
        <end position="538"/>
    </location>
</feature>
<proteinExistence type="predicted"/>
<keyword evidence="9" id="KW-1185">Reference proteome</keyword>